<feature type="domain" description="Fe2OG dioxygenase" evidence="7">
    <location>
        <begin position="81"/>
        <end position="173"/>
    </location>
</feature>
<evidence type="ECO:0000259" key="7">
    <source>
        <dbReference type="PROSITE" id="PS51471"/>
    </source>
</evidence>
<keyword evidence="4" id="KW-0560">Oxidoreductase</keyword>
<sequence>MSSLLPPMTLENLVNPSTADAIRTAASEQTFVPDSNLRYEHTTDDIEVDKSPAIRALLLQHSIPALIRAAVRKYNGATVTCFDDVFVVRYNASKQRALKSHVDGGDVSFMLALSSRADYEGGGTKFSYNNDDEDVLLHLEKGSGVVFDAATYHEGVPITKGTRYLLVAFCYTSVRATRVPEHITLDLKMQHGNRNKFELYSIASFSVTSLKPVAKRLAAAGKSTWVPFSNAEAPSSLLEYFALKISLHHLSKLGLPLPGSGGCEIWSHRLPPASSIPWHQDKDERHSKMHPDQDPRHPLISTVTYLKTDPTPTIIFGDNNTLVSSAVTGNHVAFSGEFIHGVISNFEGSDSNSKKKKKKKKKKKRKRESNRLTLLINIWAFPPMLEDFIPYEDVNTNDDDNNDDDNNDDDNNYSIATLTLEQCMWKEIEVDSGPKTLSNGKIEDANEIASRIKIIITTNNTNRPFILV</sequence>
<dbReference type="InterPro" id="IPR006620">
    <property type="entry name" value="Pro_4_hyd_alph"/>
</dbReference>
<comment type="cofactor">
    <cofactor evidence="1">
        <name>L-ascorbate</name>
        <dbReference type="ChEBI" id="CHEBI:38290"/>
    </cofactor>
</comment>
<dbReference type="GO" id="GO:0031418">
    <property type="term" value="F:L-ascorbic acid binding"/>
    <property type="evidence" value="ECO:0007669"/>
    <property type="project" value="InterPro"/>
</dbReference>
<comment type="caution">
    <text evidence="8">The sequence shown here is derived from an EMBL/GenBank/DDBJ whole genome shotgun (WGS) entry which is preliminary data.</text>
</comment>
<feature type="region of interest" description="Disordered" evidence="6">
    <location>
        <begin position="391"/>
        <end position="412"/>
    </location>
</feature>
<dbReference type="Gene3D" id="2.60.120.620">
    <property type="entry name" value="q2cbj1_9rhob like domain"/>
    <property type="match status" value="1"/>
</dbReference>
<name>A0A9W7BJN8_9STRA</name>
<keyword evidence="5" id="KW-0408">Iron</keyword>
<evidence type="ECO:0000256" key="5">
    <source>
        <dbReference type="ARBA" id="ARBA00023004"/>
    </source>
</evidence>
<protein>
    <recommendedName>
        <fullName evidence="7">Fe2OG dioxygenase domain-containing protein</fullName>
    </recommendedName>
</protein>
<dbReference type="GO" id="GO:0016705">
    <property type="term" value="F:oxidoreductase activity, acting on paired donors, with incorporation or reduction of molecular oxygen"/>
    <property type="evidence" value="ECO:0007669"/>
    <property type="project" value="InterPro"/>
</dbReference>
<dbReference type="SMART" id="SM00702">
    <property type="entry name" value="P4Hc"/>
    <property type="match status" value="1"/>
</dbReference>
<evidence type="ECO:0000256" key="4">
    <source>
        <dbReference type="ARBA" id="ARBA00023002"/>
    </source>
</evidence>
<dbReference type="EMBL" id="BRXX01000121">
    <property type="protein sequence ID" value="GMH91934.1"/>
    <property type="molecule type" value="Genomic_DNA"/>
</dbReference>
<dbReference type="InterPro" id="IPR005123">
    <property type="entry name" value="Oxoglu/Fe-dep_dioxygenase_dom"/>
</dbReference>
<evidence type="ECO:0000256" key="1">
    <source>
        <dbReference type="ARBA" id="ARBA00001961"/>
    </source>
</evidence>
<keyword evidence="9" id="KW-1185">Reference proteome</keyword>
<feature type="compositionally biased region" description="Basic and acidic residues" evidence="6">
    <location>
        <begin position="279"/>
        <end position="297"/>
    </location>
</feature>
<feature type="region of interest" description="Disordered" evidence="6">
    <location>
        <begin position="278"/>
        <end position="298"/>
    </location>
</feature>
<proteinExistence type="predicted"/>
<evidence type="ECO:0000313" key="9">
    <source>
        <dbReference type="Proteomes" id="UP001165160"/>
    </source>
</evidence>
<dbReference type="GO" id="GO:0005506">
    <property type="term" value="F:iron ion binding"/>
    <property type="evidence" value="ECO:0007669"/>
    <property type="project" value="InterPro"/>
</dbReference>
<gene>
    <name evidence="8" type="ORF">TrVE_jg12307</name>
</gene>
<evidence type="ECO:0000256" key="2">
    <source>
        <dbReference type="ARBA" id="ARBA00022723"/>
    </source>
</evidence>
<evidence type="ECO:0000313" key="8">
    <source>
        <dbReference type="EMBL" id="GMH91934.1"/>
    </source>
</evidence>
<dbReference type="Proteomes" id="UP001165160">
    <property type="component" value="Unassembled WGS sequence"/>
</dbReference>
<feature type="region of interest" description="Disordered" evidence="6">
    <location>
        <begin position="348"/>
        <end position="368"/>
    </location>
</feature>
<feature type="compositionally biased region" description="Basic residues" evidence="6">
    <location>
        <begin position="354"/>
        <end position="368"/>
    </location>
</feature>
<keyword evidence="2" id="KW-0479">Metal-binding</keyword>
<dbReference type="SUPFAM" id="SSF51197">
    <property type="entry name" value="Clavaminate synthase-like"/>
    <property type="match status" value="1"/>
</dbReference>
<reference evidence="9" key="1">
    <citation type="journal article" date="2023" name="Commun. Biol.">
        <title>Genome analysis of Parmales, the sister group of diatoms, reveals the evolutionary specialization of diatoms from phago-mixotrophs to photoautotrophs.</title>
        <authorList>
            <person name="Ban H."/>
            <person name="Sato S."/>
            <person name="Yoshikawa S."/>
            <person name="Yamada K."/>
            <person name="Nakamura Y."/>
            <person name="Ichinomiya M."/>
            <person name="Sato N."/>
            <person name="Blanc-Mathieu R."/>
            <person name="Endo H."/>
            <person name="Kuwata A."/>
            <person name="Ogata H."/>
        </authorList>
    </citation>
    <scope>NUCLEOTIDE SEQUENCE [LARGE SCALE GENOMIC DNA]</scope>
    <source>
        <strain evidence="9">NIES 3699</strain>
    </source>
</reference>
<keyword evidence="3" id="KW-0223">Dioxygenase</keyword>
<dbReference type="AlphaFoldDB" id="A0A9W7BJN8"/>
<dbReference type="PROSITE" id="PS51471">
    <property type="entry name" value="FE2OG_OXY"/>
    <property type="match status" value="1"/>
</dbReference>
<accession>A0A9W7BJN8</accession>
<evidence type="ECO:0000256" key="6">
    <source>
        <dbReference type="SAM" id="MobiDB-lite"/>
    </source>
</evidence>
<organism evidence="8 9">
    <name type="scientific">Triparma verrucosa</name>
    <dbReference type="NCBI Taxonomy" id="1606542"/>
    <lineage>
        <taxon>Eukaryota</taxon>
        <taxon>Sar</taxon>
        <taxon>Stramenopiles</taxon>
        <taxon>Ochrophyta</taxon>
        <taxon>Bolidophyceae</taxon>
        <taxon>Parmales</taxon>
        <taxon>Triparmaceae</taxon>
        <taxon>Triparma</taxon>
    </lineage>
</organism>
<evidence type="ECO:0000256" key="3">
    <source>
        <dbReference type="ARBA" id="ARBA00022964"/>
    </source>
</evidence>
<feature type="compositionally biased region" description="Acidic residues" evidence="6">
    <location>
        <begin position="395"/>
        <end position="411"/>
    </location>
</feature>
<dbReference type="GO" id="GO:0051213">
    <property type="term" value="F:dioxygenase activity"/>
    <property type="evidence" value="ECO:0007669"/>
    <property type="project" value="UniProtKB-KW"/>
</dbReference>